<evidence type="ECO:0000313" key="2">
    <source>
        <dbReference type="Proteomes" id="UP000772434"/>
    </source>
</evidence>
<dbReference type="OrthoDB" id="3265672at2759"/>
<dbReference type="AlphaFoldDB" id="A0A9P5PS60"/>
<organism evidence="1 2">
    <name type="scientific">Rhodocollybia butyracea</name>
    <dbReference type="NCBI Taxonomy" id="206335"/>
    <lineage>
        <taxon>Eukaryota</taxon>
        <taxon>Fungi</taxon>
        <taxon>Dikarya</taxon>
        <taxon>Basidiomycota</taxon>
        <taxon>Agaricomycotina</taxon>
        <taxon>Agaricomycetes</taxon>
        <taxon>Agaricomycetidae</taxon>
        <taxon>Agaricales</taxon>
        <taxon>Marasmiineae</taxon>
        <taxon>Omphalotaceae</taxon>
        <taxon>Rhodocollybia</taxon>
    </lineage>
</organism>
<gene>
    <name evidence="1" type="ORF">BDP27DRAFT_1185750</name>
</gene>
<reference evidence="1" key="1">
    <citation type="submission" date="2020-11" db="EMBL/GenBank/DDBJ databases">
        <authorList>
            <consortium name="DOE Joint Genome Institute"/>
            <person name="Ahrendt S."/>
            <person name="Riley R."/>
            <person name="Andreopoulos W."/>
            <person name="Labutti K."/>
            <person name="Pangilinan J."/>
            <person name="Ruiz-Duenas F.J."/>
            <person name="Barrasa J.M."/>
            <person name="Sanchez-Garcia M."/>
            <person name="Camarero S."/>
            <person name="Miyauchi S."/>
            <person name="Serrano A."/>
            <person name="Linde D."/>
            <person name="Babiker R."/>
            <person name="Drula E."/>
            <person name="Ayuso-Fernandez I."/>
            <person name="Pacheco R."/>
            <person name="Padilla G."/>
            <person name="Ferreira P."/>
            <person name="Barriuso J."/>
            <person name="Kellner H."/>
            <person name="Castanera R."/>
            <person name="Alfaro M."/>
            <person name="Ramirez L."/>
            <person name="Pisabarro A.G."/>
            <person name="Kuo A."/>
            <person name="Tritt A."/>
            <person name="Lipzen A."/>
            <person name="He G."/>
            <person name="Yan M."/>
            <person name="Ng V."/>
            <person name="Cullen D."/>
            <person name="Martin F."/>
            <person name="Rosso M.-N."/>
            <person name="Henrissat B."/>
            <person name="Hibbett D."/>
            <person name="Martinez A.T."/>
            <person name="Grigoriev I.V."/>
        </authorList>
    </citation>
    <scope>NUCLEOTIDE SEQUENCE</scope>
    <source>
        <strain evidence="1">AH 40177</strain>
    </source>
</reference>
<sequence length="84" mass="9418">EDKLAQARIAWTNGDFKNVKAAAAEYSVPYKTLLNRLKGIEPKKKAHDAQALLTQAEKEVLVEWIQYLGLAGMPVNRKTIRPKA</sequence>
<proteinExistence type="predicted"/>
<evidence type="ECO:0008006" key="3">
    <source>
        <dbReference type="Google" id="ProtNLM"/>
    </source>
</evidence>
<dbReference type="EMBL" id="JADNRY010000063">
    <property type="protein sequence ID" value="KAF9068212.1"/>
    <property type="molecule type" value="Genomic_DNA"/>
</dbReference>
<dbReference type="SUPFAM" id="SSF46689">
    <property type="entry name" value="Homeodomain-like"/>
    <property type="match status" value="1"/>
</dbReference>
<keyword evidence="2" id="KW-1185">Reference proteome</keyword>
<accession>A0A9P5PS60</accession>
<protein>
    <recommendedName>
        <fullName evidence="3">HTH psq-type domain-containing protein</fullName>
    </recommendedName>
</protein>
<name>A0A9P5PS60_9AGAR</name>
<comment type="caution">
    <text evidence="1">The sequence shown here is derived from an EMBL/GenBank/DDBJ whole genome shotgun (WGS) entry which is preliminary data.</text>
</comment>
<evidence type="ECO:0000313" key="1">
    <source>
        <dbReference type="EMBL" id="KAF9068212.1"/>
    </source>
</evidence>
<feature type="non-terminal residue" evidence="1">
    <location>
        <position position="84"/>
    </location>
</feature>
<dbReference type="InterPro" id="IPR009057">
    <property type="entry name" value="Homeodomain-like_sf"/>
</dbReference>
<dbReference type="Proteomes" id="UP000772434">
    <property type="component" value="Unassembled WGS sequence"/>
</dbReference>
<feature type="non-terminal residue" evidence="1">
    <location>
        <position position="1"/>
    </location>
</feature>